<sequence>MTHEDKGKYFKKHAQDVEIDEDLKNEIIEQAKNKSISCKKAEEIAGELGCSLEETGRTIDVLNIKITKCQLGLFGYGETKKIVQPAKEVASEIKEKITAALQDGNLSCAAAWEIAAALNIPRLKVSADCEALEIKVKPCQLGAF</sequence>
<protein>
    <submittedName>
        <fullName evidence="1">Uncharacterized protein</fullName>
    </submittedName>
</protein>
<reference evidence="1" key="1">
    <citation type="journal article" date="2015" name="Proc. Natl. Acad. Sci. U.S.A.">
        <title>Networks of energetic and metabolic interactions define dynamics in microbial communities.</title>
        <authorList>
            <person name="Embree M."/>
            <person name="Liu J.K."/>
            <person name="Al-Bassam M.M."/>
            <person name="Zengler K."/>
        </authorList>
    </citation>
    <scope>NUCLEOTIDE SEQUENCE</scope>
</reference>
<evidence type="ECO:0000313" key="1">
    <source>
        <dbReference type="EMBL" id="KUG24664.1"/>
    </source>
</evidence>
<name>A0A0W8FUS0_9ZZZZ</name>
<organism evidence="1">
    <name type="scientific">hydrocarbon metagenome</name>
    <dbReference type="NCBI Taxonomy" id="938273"/>
    <lineage>
        <taxon>unclassified sequences</taxon>
        <taxon>metagenomes</taxon>
        <taxon>ecological metagenomes</taxon>
    </lineage>
</organism>
<comment type="caution">
    <text evidence="1">The sequence shown here is derived from an EMBL/GenBank/DDBJ whole genome shotgun (WGS) entry which is preliminary data.</text>
</comment>
<gene>
    <name evidence="1" type="ORF">ASZ90_005538</name>
</gene>
<dbReference type="EMBL" id="LNQE01000838">
    <property type="protein sequence ID" value="KUG24664.1"/>
    <property type="molecule type" value="Genomic_DNA"/>
</dbReference>
<dbReference type="AlphaFoldDB" id="A0A0W8FUS0"/>
<accession>A0A0W8FUS0</accession>
<proteinExistence type="predicted"/>